<dbReference type="InterPro" id="IPR006665">
    <property type="entry name" value="OmpA-like"/>
</dbReference>
<proteinExistence type="predicted"/>
<dbReference type="PROSITE" id="PS51123">
    <property type="entry name" value="OMPA_2"/>
    <property type="match status" value="1"/>
</dbReference>
<evidence type="ECO:0000259" key="7">
    <source>
        <dbReference type="PROSITE" id="PS51123"/>
    </source>
</evidence>
<name>A0ABZ2P8B6_9BRAD</name>
<evidence type="ECO:0000256" key="4">
    <source>
        <dbReference type="PROSITE-ProRule" id="PRU00473"/>
    </source>
</evidence>
<gene>
    <name evidence="8" type="ORF">WDK88_13285</name>
</gene>
<feature type="region of interest" description="Disordered" evidence="5">
    <location>
        <begin position="65"/>
        <end position="85"/>
    </location>
</feature>
<evidence type="ECO:0000256" key="6">
    <source>
        <dbReference type="SAM" id="SignalP"/>
    </source>
</evidence>
<reference evidence="8" key="1">
    <citation type="journal article" date="2021" name="Int. J. Syst. Evol. Microbiol.">
        <title>Bradyrhizobium septentrionale sp. nov. (sv. septentrionale) and Bradyrhizobium quebecense sp. nov. (sv. septentrionale) associated with legumes native to Canada possess rearranged symbiosis genes and numerous insertion sequences.</title>
        <authorList>
            <person name="Bromfield E.S.P."/>
            <person name="Cloutier S."/>
        </authorList>
    </citation>
    <scope>NUCLEOTIDE SEQUENCE</scope>
    <source>
        <strain evidence="8">5S5</strain>
    </source>
</reference>
<evidence type="ECO:0000256" key="1">
    <source>
        <dbReference type="ARBA" id="ARBA00004442"/>
    </source>
</evidence>
<evidence type="ECO:0000256" key="2">
    <source>
        <dbReference type="ARBA" id="ARBA00023136"/>
    </source>
</evidence>
<dbReference type="SUPFAM" id="SSF103088">
    <property type="entry name" value="OmpA-like"/>
    <property type="match status" value="1"/>
</dbReference>
<dbReference type="Proteomes" id="UP001432046">
    <property type="component" value="Chromosome"/>
</dbReference>
<feature type="chain" id="PRO_5047511300" evidence="6">
    <location>
        <begin position="32"/>
        <end position="227"/>
    </location>
</feature>
<evidence type="ECO:0000256" key="5">
    <source>
        <dbReference type="SAM" id="MobiDB-lite"/>
    </source>
</evidence>
<dbReference type="Pfam" id="PF00691">
    <property type="entry name" value="OmpA"/>
    <property type="match status" value="1"/>
</dbReference>
<accession>A0ABZ2P8B6</accession>
<dbReference type="EMBL" id="CP147711">
    <property type="protein sequence ID" value="WXC82476.1"/>
    <property type="molecule type" value="Genomic_DNA"/>
</dbReference>
<dbReference type="InterPro" id="IPR050330">
    <property type="entry name" value="Bact_OuterMem_StrucFunc"/>
</dbReference>
<keyword evidence="9" id="KW-1185">Reference proteome</keyword>
<dbReference type="PANTHER" id="PTHR30329:SF21">
    <property type="entry name" value="LIPOPROTEIN YIAD-RELATED"/>
    <property type="match status" value="1"/>
</dbReference>
<feature type="compositionally biased region" description="Pro residues" evidence="5">
    <location>
        <begin position="73"/>
        <end position="83"/>
    </location>
</feature>
<feature type="region of interest" description="Disordered" evidence="5">
    <location>
        <begin position="208"/>
        <end position="227"/>
    </location>
</feature>
<protein>
    <submittedName>
        <fullName evidence="8">OmpA family protein</fullName>
    </submittedName>
</protein>
<evidence type="ECO:0000313" key="8">
    <source>
        <dbReference type="EMBL" id="WXC82476.1"/>
    </source>
</evidence>
<organism evidence="8 9">
    <name type="scientific">Bradyrhizobium septentrionale</name>
    <dbReference type="NCBI Taxonomy" id="1404411"/>
    <lineage>
        <taxon>Bacteria</taxon>
        <taxon>Pseudomonadati</taxon>
        <taxon>Pseudomonadota</taxon>
        <taxon>Alphaproteobacteria</taxon>
        <taxon>Hyphomicrobiales</taxon>
        <taxon>Nitrobacteraceae</taxon>
        <taxon>Bradyrhizobium</taxon>
    </lineage>
</organism>
<reference evidence="8" key="2">
    <citation type="submission" date="2024-03" db="EMBL/GenBank/DDBJ databases">
        <authorList>
            <person name="Bromfield E.S.P."/>
            <person name="Cloutier S."/>
        </authorList>
    </citation>
    <scope>NUCLEOTIDE SEQUENCE</scope>
    <source>
        <strain evidence="8">5S5</strain>
    </source>
</reference>
<dbReference type="PANTHER" id="PTHR30329">
    <property type="entry name" value="STATOR ELEMENT OF FLAGELLAR MOTOR COMPLEX"/>
    <property type="match status" value="1"/>
</dbReference>
<dbReference type="InterPro" id="IPR036737">
    <property type="entry name" value="OmpA-like_sf"/>
</dbReference>
<keyword evidence="3" id="KW-0998">Cell outer membrane</keyword>
<dbReference type="PRINTS" id="PR01021">
    <property type="entry name" value="OMPADOMAIN"/>
</dbReference>
<feature type="signal peptide" evidence="6">
    <location>
        <begin position="1"/>
        <end position="31"/>
    </location>
</feature>
<keyword evidence="2 4" id="KW-0472">Membrane</keyword>
<evidence type="ECO:0000313" key="9">
    <source>
        <dbReference type="Proteomes" id="UP001432046"/>
    </source>
</evidence>
<dbReference type="Gene3D" id="3.30.1330.60">
    <property type="entry name" value="OmpA-like domain"/>
    <property type="match status" value="1"/>
</dbReference>
<sequence>MMRRSTLLLRDLGLLGLLGALTLLAAPLAQAQTAVTRDDVIAKLNHFETDAAIDVTALRQQTLERSKSRLKNEPPPQKRPPIAPDLTKLPAFNADIAFDVDTPIVMPESYQTVGRIADALTHSSLLPYTFLIVGHIESTGRRDNNVLLSQRRADAIRDILVNTFKIAPKRLQSVGLGEEQLLDPARPNAPVNNQLQIMLVAKVADEPPAHPAPAAAAKKPAKPAKRH</sequence>
<evidence type="ECO:0000256" key="3">
    <source>
        <dbReference type="ARBA" id="ARBA00023237"/>
    </source>
</evidence>
<keyword evidence="6" id="KW-0732">Signal</keyword>
<dbReference type="CDD" id="cd07185">
    <property type="entry name" value="OmpA_C-like"/>
    <property type="match status" value="1"/>
</dbReference>
<feature type="domain" description="OmpA-like" evidence="7">
    <location>
        <begin position="85"/>
        <end position="205"/>
    </location>
</feature>
<comment type="subcellular location">
    <subcellularLocation>
        <location evidence="1">Cell outer membrane</location>
    </subcellularLocation>
</comment>
<dbReference type="InterPro" id="IPR006664">
    <property type="entry name" value="OMP_bac"/>
</dbReference>